<evidence type="ECO:0000313" key="3">
    <source>
        <dbReference type="Proteomes" id="UP000322873"/>
    </source>
</evidence>
<gene>
    <name evidence="2" type="ORF">EYC84_007870</name>
</gene>
<reference evidence="2 3" key="1">
    <citation type="submission" date="2019-06" db="EMBL/GenBank/DDBJ databases">
        <title>Genome Sequence of the Brown Rot Fungal Pathogen Monilinia fructicola.</title>
        <authorList>
            <person name="De Miccolis Angelini R.M."/>
            <person name="Landi L."/>
            <person name="Abate D."/>
            <person name="Pollastro S."/>
            <person name="Romanazzi G."/>
            <person name="Faretra F."/>
        </authorList>
    </citation>
    <scope>NUCLEOTIDE SEQUENCE [LARGE SCALE GENOMIC DNA]</scope>
    <source>
        <strain evidence="2 3">Mfrc123</strain>
    </source>
</reference>
<evidence type="ECO:0000313" key="2">
    <source>
        <dbReference type="EMBL" id="KAA8568891.1"/>
    </source>
</evidence>
<feature type="region of interest" description="Disordered" evidence="1">
    <location>
        <begin position="79"/>
        <end position="133"/>
    </location>
</feature>
<organism evidence="2 3">
    <name type="scientific">Monilinia fructicola</name>
    <name type="common">Brown rot fungus</name>
    <name type="synonym">Ciboria fructicola</name>
    <dbReference type="NCBI Taxonomy" id="38448"/>
    <lineage>
        <taxon>Eukaryota</taxon>
        <taxon>Fungi</taxon>
        <taxon>Dikarya</taxon>
        <taxon>Ascomycota</taxon>
        <taxon>Pezizomycotina</taxon>
        <taxon>Leotiomycetes</taxon>
        <taxon>Helotiales</taxon>
        <taxon>Sclerotiniaceae</taxon>
        <taxon>Monilinia</taxon>
    </lineage>
</organism>
<keyword evidence="3" id="KW-1185">Reference proteome</keyword>
<sequence length="133" mass="14717">MTSTHVSVTISSAAICTQEYFPSSTFDDTAPKIPIQKLRSHPTPALGTAFQRMITLSLDTRILPHGYPEHVYIIAIRSAPRAPPSTERTAYSSKPPTPSPRTKTTNRKTPRSSPHSAGDPPPHRRENFFPRQA</sequence>
<accession>A0A5M9JHW6</accession>
<dbReference type="Proteomes" id="UP000322873">
    <property type="component" value="Unassembled WGS sequence"/>
</dbReference>
<comment type="caution">
    <text evidence="2">The sequence shown here is derived from an EMBL/GenBank/DDBJ whole genome shotgun (WGS) entry which is preliminary data.</text>
</comment>
<feature type="compositionally biased region" description="Basic and acidic residues" evidence="1">
    <location>
        <begin position="121"/>
        <end position="133"/>
    </location>
</feature>
<proteinExistence type="predicted"/>
<name>A0A5M9JHW6_MONFR</name>
<dbReference type="AlphaFoldDB" id="A0A5M9JHW6"/>
<protein>
    <submittedName>
        <fullName evidence="2">Uncharacterized protein</fullName>
    </submittedName>
</protein>
<evidence type="ECO:0000256" key="1">
    <source>
        <dbReference type="SAM" id="MobiDB-lite"/>
    </source>
</evidence>
<dbReference type="EMBL" id="VICG01000009">
    <property type="protein sequence ID" value="KAA8568891.1"/>
    <property type="molecule type" value="Genomic_DNA"/>
</dbReference>